<dbReference type="InterPro" id="IPR029069">
    <property type="entry name" value="HotDog_dom_sf"/>
</dbReference>
<dbReference type="InterPro" id="IPR039298">
    <property type="entry name" value="ACOT13"/>
</dbReference>
<dbReference type="Gene3D" id="3.10.129.10">
    <property type="entry name" value="Hotdog Thioesterase"/>
    <property type="match status" value="1"/>
</dbReference>
<dbReference type="VEuPathDB" id="FungiDB:LCOR_00236.1"/>
<dbReference type="Pfam" id="PF03061">
    <property type="entry name" value="4HBT"/>
    <property type="match status" value="1"/>
</dbReference>
<dbReference type="OrthoDB" id="46529at2759"/>
<dbReference type="EMBL" id="CBTN010000001">
    <property type="protein sequence ID" value="CDH48455.1"/>
    <property type="molecule type" value="Genomic_DNA"/>
</dbReference>
<dbReference type="PANTHER" id="PTHR21660">
    <property type="entry name" value="THIOESTERASE SUPERFAMILY MEMBER-RELATED"/>
    <property type="match status" value="1"/>
</dbReference>
<dbReference type="PANTHER" id="PTHR21660:SF1">
    <property type="entry name" value="ACYL-COENZYME A THIOESTERASE 13"/>
    <property type="match status" value="1"/>
</dbReference>
<dbReference type="AlphaFoldDB" id="A0A068RFH3"/>
<dbReference type="SUPFAM" id="SSF54637">
    <property type="entry name" value="Thioesterase/thiol ester dehydrase-isomerase"/>
    <property type="match status" value="1"/>
</dbReference>
<keyword evidence="2" id="KW-0378">Hydrolase</keyword>
<reference evidence="4" key="1">
    <citation type="submission" date="2013-08" db="EMBL/GenBank/DDBJ databases">
        <title>Gene expansion shapes genome architecture in the human pathogen Lichtheimia corymbifera: an evolutionary genomics analysis in the ancient terrestrial Mucorales (Mucoromycotina).</title>
        <authorList>
            <person name="Schwartze V.U."/>
            <person name="Winter S."/>
            <person name="Shelest E."/>
            <person name="Marcet-Houben M."/>
            <person name="Horn F."/>
            <person name="Wehner S."/>
            <person name="Hoffmann K."/>
            <person name="Riege K."/>
            <person name="Sammeth M."/>
            <person name="Nowrousian M."/>
            <person name="Valiante V."/>
            <person name="Linde J."/>
            <person name="Jacobsen I.D."/>
            <person name="Marz M."/>
            <person name="Brakhage A.A."/>
            <person name="Gabaldon T."/>
            <person name="Bocker S."/>
            <person name="Voigt K."/>
        </authorList>
    </citation>
    <scope>NUCLEOTIDE SEQUENCE [LARGE SCALE GENOMIC DNA]</scope>
    <source>
        <strain evidence="4">FSU 9682</strain>
    </source>
</reference>
<evidence type="ECO:0000313" key="4">
    <source>
        <dbReference type="EMBL" id="CDH48455.1"/>
    </source>
</evidence>
<evidence type="ECO:0000313" key="5">
    <source>
        <dbReference type="Proteomes" id="UP000027586"/>
    </source>
</evidence>
<gene>
    <name evidence="4" type="ORF">LCOR_00236.1</name>
</gene>
<dbReference type="GO" id="GO:0047617">
    <property type="term" value="F:fatty acyl-CoA hydrolase activity"/>
    <property type="evidence" value="ECO:0007669"/>
    <property type="project" value="InterPro"/>
</dbReference>
<dbReference type="STRING" id="1263082.A0A068RFH3"/>
<evidence type="ECO:0000256" key="1">
    <source>
        <dbReference type="ARBA" id="ARBA00008324"/>
    </source>
</evidence>
<evidence type="ECO:0000259" key="3">
    <source>
        <dbReference type="Pfam" id="PF03061"/>
    </source>
</evidence>
<dbReference type="InterPro" id="IPR003736">
    <property type="entry name" value="PAAI_dom"/>
</dbReference>
<sequence>MKIDPGVLEDQPKLKEMLDQFVGCRDDRSSWEYSLYPSLTLKHASSTKLVWEFNVEKQHCNMTGNVHGGCVASLVDECSGFAAFTHQGRNQWKNFGVSVNISASYLRGIPGGETARVEVTTERVGKTLANFYVKIFDAKDRLCYTGNHTVFCTDPKI</sequence>
<organism evidence="4 5">
    <name type="scientific">Lichtheimia corymbifera JMRC:FSU:9682</name>
    <dbReference type="NCBI Taxonomy" id="1263082"/>
    <lineage>
        <taxon>Eukaryota</taxon>
        <taxon>Fungi</taxon>
        <taxon>Fungi incertae sedis</taxon>
        <taxon>Mucoromycota</taxon>
        <taxon>Mucoromycotina</taxon>
        <taxon>Mucoromycetes</taxon>
        <taxon>Mucorales</taxon>
        <taxon>Lichtheimiaceae</taxon>
        <taxon>Lichtheimia</taxon>
    </lineage>
</organism>
<dbReference type="CDD" id="cd03443">
    <property type="entry name" value="PaaI_thioesterase"/>
    <property type="match status" value="1"/>
</dbReference>
<keyword evidence="5" id="KW-1185">Reference proteome</keyword>
<accession>A0A068RFH3</accession>
<comment type="similarity">
    <text evidence="1">Belongs to the thioesterase PaaI family.</text>
</comment>
<dbReference type="NCBIfam" id="TIGR00369">
    <property type="entry name" value="unchar_dom_1"/>
    <property type="match status" value="1"/>
</dbReference>
<name>A0A068RFH3_9FUNG</name>
<proteinExistence type="inferred from homology"/>
<protein>
    <recommendedName>
        <fullName evidence="3">Thioesterase domain-containing protein</fullName>
    </recommendedName>
</protein>
<feature type="domain" description="Thioesterase" evidence="3">
    <location>
        <begin position="64"/>
        <end position="143"/>
    </location>
</feature>
<dbReference type="InterPro" id="IPR006683">
    <property type="entry name" value="Thioestr_dom"/>
</dbReference>
<comment type="caution">
    <text evidence="4">The sequence shown here is derived from an EMBL/GenBank/DDBJ whole genome shotgun (WGS) entry which is preliminary data.</text>
</comment>
<dbReference type="Proteomes" id="UP000027586">
    <property type="component" value="Unassembled WGS sequence"/>
</dbReference>
<evidence type="ECO:0000256" key="2">
    <source>
        <dbReference type="ARBA" id="ARBA00022801"/>
    </source>
</evidence>